<dbReference type="OrthoDB" id="7984201at2759"/>
<name>A0A8H6DCY6_9HYPO</name>
<dbReference type="PANTHER" id="PTHR13593:SF80">
    <property type="entry name" value="PLC-LIKE PHOSPHODIESTERASE"/>
    <property type="match status" value="1"/>
</dbReference>
<dbReference type="CDD" id="cd08588">
    <property type="entry name" value="PI-PLCc_At5g67130_like"/>
    <property type="match status" value="1"/>
</dbReference>
<evidence type="ECO:0000259" key="2">
    <source>
        <dbReference type="Pfam" id="PF01910"/>
    </source>
</evidence>
<dbReference type="PANTHER" id="PTHR13593">
    <property type="match status" value="1"/>
</dbReference>
<dbReference type="GO" id="GO:0006629">
    <property type="term" value="P:lipid metabolic process"/>
    <property type="evidence" value="ECO:0007669"/>
    <property type="project" value="InterPro"/>
</dbReference>
<feature type="domain" description="Thiamine-binding protein" evidence="2">
    <location>
        <begin position="381"/>
        <end position="422"/>
    </location>
</feature>
<organism evidence="3 4">
    <name type="scientific">Fusarium mundagurra</name>
    <dbReference type="NCBI Taxonomy" id="1567541"/>
    <lineage>
        <taxon>Eukaryota</taxon>
        <taxon>Fungi</taxon>
        <taxon>Dikarya</taxon>
        <taxon>Ascomycota</taxon>
        <taxon>Pezizomycotina</taxon>
        <taxon>Sordariomycetes</taxon>
        <taxon>Hypocreomycetidae</taxon>
        <taxon>Hypocreales</taxon>
        <taxon>Nectriaceae</taxon>
        <taxon>Fusarium</taxon>
        <taxon>Fusarium fujikuroi species complex</taxon>
    </lineage>
</organism>
<dbReference type="SUPFAM" id="SSF89957">
    <property type="entry name" value="MTH1187/YkoF-like"/>
    <property type="match status" value="1"/>
</dbReference>
<protein>
    <submittedName>
        <fullName evidence="3">Plc-like phosphodiesterase</fullName>
    </submittedName>
</protein>
<keyword evidence="4" id="KW-1185">Reference proteome</keyword>
<reference evidence="3 4" key="1">
    <citation type="submission" date="2020-05" db="EMBL/GenBank/DDBJ databases">
        <title>Identification and distribution of gene clusters putatively required for synthesis of sphingolipid metabolism inhibitors in phylogenetically diverse species of the filamentous fungus Fusarium.</title>
        <authorList>
            <person name="Kim H.-S."/>
            <person name="Busman M."/>
            <person name="Brown D.W."/>
            <person name="Divon H."/>
            <person name="Uhlig S."/>
            <person name="Proctor R.H."/>
        </authorList>
    </citation>
    <scope>NUCLEOTIDE SEQUENCE [LARGE SCALE GENOMIC DNA]</scope>
    <source>
        <strain evidence="3 4">NRRL 66235</strain>
    </source>
</reference>
<accession>A0A8H6DCY6</accession>
<dbReference type="AlphaFoldDB" id="A0A8H6DCY6"/>
<feature type="chain" id="PRO_5034705085" evidence="1">
    <location>
        <begin position="23"/>
        <end position="430"/>
    </location>
</feature>
<feature type="signal peptide" evidence="1">
    <location>
        <begin position="1"/>
        <end position="22"/>
    </location>
</feature>
<evidence type="ECO:0000313" key="4">
    <source>
        <dbReference type="Proteomes" id="UP000544331"/>
    </source>
</evidence>
<dbReference type="InterPro" id="IPR002767">
    <property type="entry name" value="Thiamine_BP"/>
</dbReference>
<dbReference type="Gene3D" id="3.30.70.930">
    <property type="match status" value="1"/>
</dbReference>
<evidence type="ECO:0000256" key="1">
    <source>
        <dbReference type="SAM" id="SignalP"/>
    </source>
</evidence>
<dbReference type="Pfam" id="PF01910">
    <property type="entry name" value="Thiamine_BP"/>
    <property type="match status" value="1"/>
</dbReference>
<keyword evidence="1" id="KW-0732">Signal</keyword>
<dbReference type="SUPFAM" id="SSF51695">
    <property type="entry name" value="PLC-like phosphodiesterases"/>
    <property type="match status" value="1"/>
</dbReference>
<dbReference type="InterPro" id="IPR029756">
    <property type="entry name" value="MTH1187/YkoF-like"/>
</dbReference>
<comment type="caution">
    <text evidence="3">The sequence shown here is derived from an EMBL/GenBank/DDBJ whole genome shotgun (WGS) entry which is preliminary data.</text>
</comment>
<sequence length="430" mass="45714">MLQSSLLSVVAGVLAATSTVYALPQSNSGSGSGSGSGSSTACNNSPDLCSRSYNNITHMGAHGSSFLRDGNNGLAAAGNQNFNATDALDAGLRLLQAQVHKENNTLRLCHTSCGILDAGPLEDWLTKINVWMKANKNEVVTLLLVNSDDAKPDEFGQAINGSGIAELAYAPATQEPTSEWPTLKSMIDNSTRLVTFVTNIDASTQYPYLMPEFDYVFETAFEVPSLTGFNCTVDRPSKIKDGATAMASNYMGLVNHFKYQSLSDNSDLFIPDTENIDTVNSDGTSEDGQLGKHLQECRQEWGAVPNFVLVDFFEKGQVLAATDTMNGISDATGREEVSDESIGSTTDRQVGMVALTAFVAAAVLILTMDYESIATPESCYVDFCLLPIGTGTVSVAEDIAEVQKVLKASGLKYTLHSAGTTVAHFTAPGT</sequence>
<dbReference type="Pfam" id="PF26146">
    <property type="entry name" value="PI-PLC_X"/>
    <property type="match status" value="1"/>
</dbReference>
<gene>
    <name evidence="3" type="ORF">FMUND_8717</name>
</gene>
<dbReference type="EMBL" id="JAAOAN010000287">
    <property type="protein sequence ID" value="KAF5711945.1"/>
    <property type="molecule type" value="Genomic_DNA"/>
</dbReference>
<dbReference type="InterPro" id="IPR051057">
    <property type="entry name" value="PI-PLC_domain"/>
</dbReference>
<dbReference type="Gene3D" id="3.20.20.190">
    <property type="entry name" value="Phosphatidylinositol (PI) phosphodiesterase"/>
    <property type="match status" value="1"/>
</dbReference>
<dbReference type="Proteomes" id="UP000544331">
    <property type="component" value="Unassembled WGS sequence"/>
</dbReference>
<proteinExistence type="predicted"/>
<dbReference type="GO" id="GO:0008081">
    <property type="term" value="F:phosphoric diester hydrolase activity"/>
    <property type="evidence" value="ECO:0007669"/>
    <property type="project" value="InterPro"/>
</dbReference>
<dbReference type="InterPro" id="IPR017946">
    <property type="entry name" value="PLC-like_Pdiesterase_TIM-brl"/>
</dbReference>
<evidence type="ECO:0000313" key="3">
    <source>
        <dbReference type="EMBL" id="KAF5711945.1"/>
    </source>
</evidence>